<dbReference type="InterPro" id="IPR036388">
    <property type="entry name" value="WH-like_DNA-bd_sf"/>
</dbReference>
<evidence type="ECO:0000259" key="4">
    <source>
        <dbReference type="PROSITE" id="PS50949"/>
    </source>
</evidence>
<dbReference type="Pfam" id="PF07729">
    <property type="entry name" value="FCD"/>
    <property type="match status" value="1"/>
</dbReference>
<dbReference type="GO" id="GO:0003677">
    <property type="term" value="F:DNA binding"/>
    <property type="evidence" value="ECO:0007669"/>
    <property type="project" value="UniProtKB-KW"/>
</dbReference>
<dbReference type="PANTHER" id="PTHR43537:SF50">
    <property type="entry name" value="TRANSCRIPTIONAL REGULATORY PROTEIN"/>
    <property type="match status" value="1"/>
</dbReference>
<dbReference type="RefSeq" id="WP_165100114.1">
    <property type="nucleotide sequence ID" value="NZ_CP049056.1"/>
</dbReference>
<dbReference type="SUPFAM" id="SSF46785">
    <property type="entry name" value="Winged helix' DNA-binding domain"/>
    <property type="match status" value="1"/>
</dbReference>
<accession>A0A7L5BZT1</accession>
<dbReference type="Pfam" id="PF00392">
    <property type="entry name" value="GntR"/>
    <property type="match status" value="1"/>
</dbReference>
<dbReference type="GO" id="GO:0003700">
    <property type="term" value="F:DNA-binding transcription factor activity"/>
    <property type="evidence" value="ECO:0007669"/>
    <property type="project" value="InterPro"/>
</dbReference>
<reference evidence="5 6" key="1">
    <citation type="submission" date="2020-02" db="EMBL/GenBank/DDBJ databases">
        <title>complete genome sequence of Rhodobacteraceae bacterium.</title>
        <authorList>
            <person name="Park J."/>
            <person name="Kim Y.-S."/>
            <person name="Kim K.-H."/>
        </authorList>
    </citation>
    <scope>NUCLEOTIDE SEQUENCE [LARGE SCALE GENOMIC DNA]</scope>
    <source>
        <strain evidence="5 6">RR4-56</strain>
    </source>
</reference>
<dbReference type="SMART" id="SM00895">
    <property type="entry name" value="FCD"/>
    <property type="match status" value="1"/>
</dbReference>
<dbReference type="SUPFAM" id="SSF48008">
    <property type="entry name" value="GntR ligand-binding domain-like"/>
    <property type="match status" value="1"/>
</dbReference>
<gene>
    <name evidence="5" type="ORF">G5B40_14975</name>
</gene>
<dbReference type="Gene3D" id="1.10.10.10">
    <property type="entry name" value="Winged helix-like DNA-binding domain superfamily/Winged helix DNA-binding domain"/>
    <property type="match status" value="1"/>
</dbReference>
<evidence type="ECO:0000256" key="3">
    <source>
        <dbReference type="ARBA" id="ARBA00023163"/>
    </source>
</evidence>
<protein>
    <submittedName>
        <fullName evidence="5">GntR family transcriptional regulator</fullName>
    </submittedName>
</protein>
<dbReference type="CDD" id="cd07377">
    <property type="entry name" value="WHTH_GntR"/>
    <property type="match status" value="1"/>
</dbReference>
<evidence type="ECO:0000256" key="1">
    <source>
        <dbReference type="ARBA" id="ARBA00023015"/>
    </source>
</evidence>
<name>A0A7L5BZT1_9RHOB</name>
<evidence type="ECO:0000256" key="2">
    <source>
        <dbReference type="ARBA" id="ARBA00023125"/>
    </source>
</evidence>
<sequence>MHDATESDHPLAVRKETLHDQVASRVRDLIIEGILEPGSRIDESTLLRQLGVSRTPFRESLRTLAAEGLIEIRPSHGSRVRKLSPQEVQSMLEVLANLEALIGRLACERASDTEIDSMIDLHHRMIEYYRTRDRLPYYKLNQEFHSRLAALSGNSMLVEIQANIQARLKRIRFIGNGRSEHWAEAVSEHEEMVAALESRDGMRLSKIMERHLENTWQRVRNCI</sequence>
<dbReference type="InterPro" id="IPR000524">
    <property type="entry name" value="Tscrpt_reg_HTH_GntR"/>
</dbReference>
<organism evidence="5 6">
    <name type="scientific">Pikeienuella piscinae</name>
    <dbReference type="NCBI Taxonomy" id="2748098"/>
    <lineage>
        <taxon>Bacteria</taxon>
        <taxon>Pseudomonadati</taxon>
        <taxon>Pseudomonadota</taxon>
        <taxon>Alphaproteobacteria</taxon>
        <taxon>Rhodobacterales</taxon>
        <taxon>Paracoccaceae</taxon>
        <taxon>Pikeienuella</taxon>
    </lineage>
</organism>
<dbReference type="Gene3D" id="1.20.120.530">
    <property type="entry name" value="GntR ligand-binding domain-like"/>
    <property type="match status" value="1"/>
</dbReference>
<proteinExistence type="predicted"/>
<dbReference type="PROSITE" id="PS50949">
    <property type="entry name" value="HTH_GNTR"/>
    <property type="match status" value="1"/>
</dbReference>
<dbReference type="KEGG" id="hdh:G5B40_14975"/>
<evidence type="ECO:0000313" key="6">
    <source>
        <dbReference type="Proteomes" id="UP000503336"/>
    </source>
</evidence>
<keyword evidence="3" id="KW-0804">Transcription</keyword>
<dbReference type="InterPro" id="IPR011711">
    <property type="entry name" value="GntR_C"/>
</dbReference>
<evidence type="ECO:0000313" key="5">
    <source>
        <dbReference type="EMBL" id="QIE56623.1"/>
    </source>
</evidence>
<keyword evidence="6" id="KW-1185">Reference proteome</keyword>
<dbReference type="AlphaFoldDB" id="A0A7L5BZT1"/>
<dbReference type="PANTHER" id="PTHR43537">
    <property type="entry name" value="TRANSCRIPTIONAL REGULATOR, GNTR FAMILY"/>
    <property type="match status" value="1"/>
</dbReference>
<keyword evidence="2" id="KW-0238">DNA-binding</keyword>
<feature type="domain" description="HTH gntR-type" evidence="4">
    <location>
        <begin position="16"/>
        <end position="83"/>
    </location>
</feature>
<keyword evidence="1" id="KW-0805">Transcription regulation</keyword>
<dbReference type="SMART" id="SM00345">
    <property type="entry name" value="HTH_GNTR"/>
    <property type="match status" value="1"/>
</dbReference>
<dbReference type="EMBL" id="CP049056">
    <property type="protein sequence ID" value="QIE56623.1"/>
    <property type="molecule type" value="Genomic_DNA"/>
</dbReference>
<dbReference type="InterPro" id="IPR036390">
    <property type="entry name" value="WH_DNA-bd_sf"/>
</dbReference>
<dbReference type="InterPro" id="IPR008920">
    <property type="entry name" value="TF_FadR/GntR_C"/>
</dbReference>
<dbReference type="Proteomes" id="UP000503336">
    <property type="component" value="Chromosome"/>
</dbReference>